<reference evidence="2" key="1">
    <citation type="submission" date="2022-07" db="EMBL/GenBank/DDBJ databases">
        <authorList>
            <person name="Macas J."/>
            <person name="Novak P."/>
            <person name="Neumann P."/>
        </authorList>
    </citation>
    <scope>NUCLEOTIDE SEQUENCE</scope>
</reference>
<feature type="region of interest" description="Disordered" evidence="1">
    <location>
        <begin position="20"/>
        <end position="74"/>
    </location>
</feature>
<feature type="compositionally biased region" description="Low complexity" evidence="1">
    <location>
        <begin position="22"/>
        <end position="43"/>
    </location>
</feature>
<dbReference type="Proteomes" id="UP001152523">
    <property type="component" value="Unassembled WGS sequence"/>
</dbReference>
<evidence type="ECO:0000313" key="2">
    <source>
        <dbReference type="EMBL" id="CAH9122531.1"/>
    </source>
</evidence>
<keyword evidence="3" id="KW-1185">Reference proteome</keyword>
<evidence type="ECO:0000313" key="3">
    <source>
        <dbReference type="Proteomes" id="UP001152523"/>
    </source>
</evidence>
<gene>
    <name evidence="2" type="ORF">CEPIT_LOCUS24533</name>
</gene>
<proteinExistence type="predicted"/>
<name>A0AAV0EFM7_9ASTE</name>
<dbReference type="AlphaFoldDB" id="A0AAV0EFM7"/>
<accession>A0AAV0EFM7</accession>
<evidence type="ECO:0008006" key="4">
    <source>
        <dbReference type="Google" id="ProtNLM"/>
    </source>
</evidence>
<dbReference type="EMBL" id="CAMAPF010000925">
    <property type="protein sequence ID" value="CAH9122531.1"/>
    <property type="molecule type" value="Genomic_DNA"/>
</dbReference>
<feature type="region of interest" description="Disordered" evidence="1">
    <location>
        <begin position="134"/>
        <end position="166"/>
    </location>
</feature>
<feature type="compositionally biased region" description="Polar residues" evidence="1">
    <location>
        <begin position="137"/>
        <end position="166"/>
    </location>
</feature>
<feature type="compositionally biased region" description="Gly residues" evidence="1">
    <location>
        <begin position="61"/>
        <end position="73"/>
    </location>
</feature>
<organism evidence="2 3">
    <name type="scientific">Cuscuta epithymum</name>
    <dbReference type="NCBI Taxonomy" id="186058"/>
    <lineage>
        <taxon>Eukaryota</taxon>
        <taxon>Viridiplantae</taxon>
        <taxon>Streptophyta</taxon>
        <taxon>Embryophyta</taxon>
        <taxon>Tracheophyta</taxon>
        <taxon>Spermatophyta</taxon>
        <taxon>Magnoliopsida</taxon>
        <taxon>eudicotyledons</taxon>
        <taxon>Gunneridae</taxon>
        <taxon>Pentapetalae</taxon>
        <taxon>asterids</taxon>
        <taxon>lamiids</taxon>
        <taxon>Solanales</taxon>
        <taxon>Convolvulaceae</taxon>
        <taxon>Cuscuteae</taxon>
        <taxon>Cuscuta</taxon>
        <taxon>Cuscuta subgen. Cuscuta</taxon>
    </lineage>
</organism>
<evidence type="ECO:0000256" key="1">
    <source>
        <dbReference type="SAM" id="MobiDB-lite"/>
    </source>
</evidence>
<protein>
    <recommendedName>
        <fullName evidence="4">CCHC-type domain-containing protein</fullName>
    </recommendedName>
</protein>
<sequence length="234" mass="25554">MRLKKLREASTATLFSANVAHTETSSQSSNSETSALTESSSANMAQFNNPNQSNSYRGRGRGGSNRGRGGRFGGRNSVFCQVCGKPGHHALICYHRYNPNFTTPNQNPTYTPSSSVTSNQSPYYQFQPHFNYPSPYTPRQNTPQPYTSSSHPGQFFNPQPTTPENANWDQHSVRPLPSAALASTSSILGPAPSPQQWFPDSGATHHITADPLNFQHSEPLASTDKLFMGNGQGF</sequence>
<comment type="caution">
    <text evidence="2">The sequence shown here is derived from an EMBL/GenBank/DDBJ whole genome shotgun (WGS) entry which is preliminary data.</text>
</comment>